<evidence type="ECO:0000256" key="2">
    <source>
        <dbReference type="ARBA" id="ARBA00023315"/>
    </source>
</evidence>
<sequence length="182" mass="20197">MVTRVRPATVEDARGVATVHVETWRAAYRGLIDDAVLDAQRVEQREQMWTRWLERTGAGQPSYGDGDAVHRMLVAEADGAITGWATFGRGRDAEDAGRGELAGLYVLPGHWGTGTGHALIEHAVLGLRSDGWREAYLWVLHGNERAFRFYGRHDWHADGTERLGAAGGATELRELRLVRRLA</sequence>
<dbReference type="Proteomes" id="UP001501266">
    <property type="component" value="Unassembled WGS sequence"/>
</dbReference>
<dbReference type="InterPro" id="IPR000182">
    <property type="entry name" value="GNAT_dom"/>
</dbReference>
<dbReference type="Pfam" id="PF00583">
    <property type="entry name" value="Acetyltransf_1"/>
    <property type="match status" value="1"/>
</dbReference>
<dbReference type="PANTHER" id="PTHR43877">
    <property type="entry name" value="AMINOALKYLPHOSPHONATE N-ACETYLTRANSFERASE-RELATED-RELATED"/>
    <property type="match status" value="1"/>
</dbReference>
<dbReference type="SUPFAM" id="SSF55729">
    <property type="entry name" value="Acyl-CoA N-acyltransferases (Nat)"/>
    <property type="match status" value="1"/>
</dbReference>
<feature type="domain" description="N-acetyltransferase" evidence="3">
    <location>
        <begin position="3"/>
        <end position="182"/>
    </location>
</feature>
<dbReference type="CDD" id="cd04301">
    <property type="entry name" value="NAT_SF"/>
    <property type="match status" value="1"/>
</dbReference>
<evidence type="ECO:0000259" key="3">
    <source>
        <dbReference type="PROSITE" id="PS51186"/>
    </source>
</evidence>
<evidence type="ECO:0000313" key="4">
    <source>
        <dbReference type="EMBL" id="GAA1426161.1"/>
    </source>
</evidence>
<protein>
    <submittedName>
        <fullName evidence="4">GNAT family N-acetyltransferase</fullName>
    </submittedName>
</protein>
<keyword evidence="5" id="KW-1185">Reference proteome</keyword>
<dbReference type="PROSITE" id="PS51186">
    <property type="entry name" value="GNAT"/>
    <property type="match status" value="1"/>
</dbReference>
<keyword evidence="2" id="KW-0012">Acyltransferase</keyword>
<proteinExistence type="predicted"/>
<comment type="caution">
    <text evidence="4">The sequence shown here is derived from an EMBL/GenBank/DDBJ whole genome shotgun (WGS) entry which is preliminary data.</text>
</comment>
<gene>
    <name evidence="4" type="ORF">GCM10009640_26600</name>
</gene>
<evidence type="ECO:0000313" key="5">
    <source>
        <dbReference type="Proteomes" id="UP001501266"/>
    </source>
</evidence>
<dbReference type="InterPro" id="IPR050832">
    <property type="entry name" value="Bact_Acetyltransf"/>
</dbReference>
<evidence type="ECO:0000256" key="1">
    <source>
        <dbReference type="ARBA" id="ARBA00022679"/>
    </source>
</evidence>
<dbReference type="EMBL" id="BAAAKK010000006">
    <property type="protein sequence ID" value="GAA1426161.1"/>
    <property type="molecule type" value="Genomic_DNA"/>
</dbReference>
<reference evidence="4 5" key="1">
    <citation type="journal article" date="2019" name="Int. J. Syst. Evol. Microbiol.">
        <title>The Global Catalogue of Microorganisms (GCM) 10K type strain sequencing project: providing services to taxonomists for standard genome sequencing and annotation.</title>
        <authorList>
            <consortium name="The Broad Institute Genomics Platform"/>
            <consortium name="The Broad Institute Genome Sequencing Center for Infectious Disease"/>
            <person name="Wu L."/>
            <person name="Ma J."/>
        </authorList>
    </citation>
    <scope>NUCLEOTIDE SEQUENCE [LARGE SCALE GENOMIC DNA]</scope>
    <source>
        <strain evidence="4 5">JCM 12398</strain>
    </source>
</reference>
<dbReference type="PANTHER" id="PTHR43877:SF1">
    <property type="entry name" value="ACETYLTRANSFERASE"/>
    <property type="match status" value="1"/>
</dbReference>
<accession>A0ABN1YZS1</accession>
<dbReference type="RefSeq" id="WP_343921247.1">
    <property type="nucleotide sequence ID" value="NZ_BAAAKK010000006.1"/>
</dbReference>
<keyword evidence="1" id="KW-0808">Transferase</keyword>
<organism evidence="4 5">
    <name type="scientific">Agrococcus citreus</name>
    <dbReference type="NCBI Taxonomy" id="84643"/>
    <lineage>
        <taxon>Bacteria</taxon>
        <taxon>Bacillati</taxon>
        <taxon>Actinomycetota</taxon>
        <taxon>Actinomycetes</taxon>
        <taxon>Micrococcales</taxon>
        <taxon>Microbacteriaceae</taxon>
        <taxon>Agrococcus</taxon>
    </lineage>
</organism>
<dbReference type="Gene3D" id="3.40.630.30">
    <property type="match status" value="1"/>
</dbReference>
<name>A0ABN1YZS1_9MICO</name>
<dbReference type="InterPro" id="IPR016181">
    <property type="entry name" value="Acyl_CoA_acyltransferase"/>
</dbReference>